<dbReference type="Pfam" id="PF07690">
    <property type="entry name" value="MFS_1"/>
    <property type="match status" value="1"/>
</dbReference>
<organism evidence="7 8">
    <name type="scientific">Dactylosporangium roseum</name>
    <dbReference type="NCBI Taxonomy" id="47989"/>
    <lineage>
        <taxon>Bacteria</taxon>
        <taxon>Bacillati</taxon>
        <taxon>Actinomycetota</taxon>
        <taxon>Actinomycetes</taxon>
        <taxon>Micromonosporales</taxon>
        <taxon>Micromonosporaceae</taxon>
        <taxon>Dactylosporangium</taxon>
    </lineage>
</organism>
<dbReference type="CDD" id="cd06173">
    <property type="entry name" value="MFS_MefA_like"/>
    <property type="match status" value="1"/>
</dbReference>
<dbReference type="InterPro" id="IPR011701">
    <property type="entry name" value="MFS"/>
</dbReference>
<feature type="transmembrane region" description="Helical" evidence="6">
    <location>
        <begin position="126"/>
        <end position="151"/>
    </location>
</feature>
<accession>A0ABY5Z348</accession>
<evidence type="ECO:0000256" key="6">
    <source>
        <dbReference type="SAM" id="Phobius"/>
    </source>
</evidence>
<dbReference type="PANTHER" id="PTHR23513">
    <property type="entry name" value="INTEGRAL MEMBRANE EFFLUX PROTEIN-RELATED"/>
    <property type="match status" value="1"/>
</dbReference>
<keyword evidence="5 6" id="KW-0472">Membrane</keyword>
<keyword evidence="2" id="KW-1003">Cell membrane</keyword>
<evidence type="ECO:0000256" key="1">
    <source>
        <dbReference type="ARBA" id="ARBA00004651"/>
    </source>
</evidence>
<evidence type="ECO:0000256" key="2">
    <source>
        <dbReference type="ARBA" id="ARBA00022475"/>
    </source>
</evidence>
<evidence type="ECO:0000256" key="3">
    <source>
        <dbReference type="ARBA" id="ARBA00022692"/>
    </source>
</evidence>
<dbReference type="Proteomes" id="UP001058271">
    <property type="component" value="Chromosome"/>
</dbReference>
<evidence type="ECO:0000313" key="7">
    <source>
        <dbReference type="EMBL" id="UWZ36444.1"/>
    </source>
</evidence>
<dbReference type="EMBL" id="CP073721">
    <property type="protein sequence ID" value="UWZ36444.1"/>
    <property type="molecule type" value="Genomic_DNA"/>
</dbReference>
<dbReference type="InterPro" id="IPR036259">
    <property type="entry name" value="MFS_trans_sf"/>
</dbReference>
<feature type="transmembrane region" description="Helical" evidence="6">
    <location>
        <begin position="409"/>
        <end position="430"/>
    </location>
</feature>
<protein>
    <submittedName>
        <fullName evidence="7">MFS transporter</fullName>
    </submittedName>
</protein>
<feature type="transmembrane region" description="Helical" evidence="6">
    <location>
        <begin position="343"/>
        <end position="366"/>
    </location>
</feature>
<name>A0ABY5Z348_9ACTN</name>
<keyword evidence="4 6" id="KW-1133">Transmembrane helix</keyword>
<feature type="transmembrane region" description="Helical" evidence="6">
    <location>
        <begin position="193"/>
        <end position="224"/>
    </location>
</feature>
<sequence length="436" mass="45694">MHPRDKPRSTHSSSRCARRIPCPGRSVLVVRLVGFDRNSLVLLQQRNFRIFAAGFASSLLGANMAAVALTFAVLSRGGSLSDLSLVLAARILPLTLFLLGGGVIGDRFPRRYVLAVADSLRLLGQFGLAACFLFDQAPLAAVLALCAFVGFSEALFEPAFEGLVPELATTEQLHDANALLGLLRSAAAVGGPAIAGVLVAVAGPVSALLVCAAGYGVSVTTVLLRVQDKHLQDTSGERRPSMLRQLRQGWTLFRSQRWLWAITLQFAMFNLLVWAPFLVLGPVQMQSHYGGGGASGIVMAVYGVGGAAMLGRRPSRPLVLATAVTIAWAAPSAALALRAQLAAVVVAAFLAGFGSTTFSAVFSTAVQQRVPADALSRIRSYVALGAFSLGPLGLAASGPVAEATSIETVLAIGVGWQVLANGALLAMPVIRRFRQL</sequence>
<evidence type="ECO:0000256" key="5">
    <source>
        <dbReference type="ARBA" id="ARBA00023136"/>
    </source>
</evidence>
<comment type="subcellular location">
    <subcellularLocation>
        <location evidence="1">Cell membrane</location>
        <topology evidence="1">Multi-pass membrane protein</topology>
    </subcellularLocation>
</comment>
<proteinExistence type="predicted"/>
<feature type="transmembrane region" description="Helical" evidence="6">
    <location>
        <begin position="258"/>
        <end position="277"/>
    </location>
</feature>
<keyword evidence="3 6" id="KW-0812">Transmembrane</keyword>
<feature type="transmembrane region" description="Helical" evidence="6">
    <location>
        <begin position="289"/>
        <end position="311"/>
    </location>
</feature>
<feature type="transmembrane region" description="Helical" evidence="6">
    <location>
        <begin position="85"/>
        <end position="105"/>
    </location>
</feature>
<evidence type="ECO:0000256" key="4">
    <source>
        <dbReference type="ARBA" id="ARBA00022989"/>
    </source>
</evidence>
<feature type="transmembrane region" description="Helical" evidence="6">
    <location>
        <begin position="50"/>
        <end position="73"/>
    </location>
</feature>
<feature type="transmembrane region" description="Helical" evidence="6">
    <location>
        <begin position="318"/>
        <end position="337"/>
    </location>
</feature>
<dbReference type="PANTHER" id="PTHR23513:SF11">
    <property type="entry name" value="STAPHYLOFERRIN A TRANSPORTER"/>
    <property type="match status" value="1"/>
</dbReference>
<reference evidence="7" key="1">
    <citation type="submission" date="2021-04" db="EMBL/GenBank/DDBJ databases">
        <title>Biosynthetic gene clusters of Dactylosporangioum roseum.</title>
        <authorList>
            <person name="Hartkoorn R.C."/>
            <person name="Beaudoing E."/>
            <person name="Hot D."/>
            <person name="Moureu S."/>
        </authorList>
    </citation>
    <scope>NUCLEOTIDE SEQUENCE</scope>
    <source>
        <strain evidence="7">NRRL B-16295</strain>
    </source>
</reference>
<dbReference type="SUPFAM" id="SSF103473">
    <property type="entry name" value="MFS general substrate transporter"/>
    <property type="match status" value="1"/>
</dbReference>
<dbReference type="Gene3D" id="1.20.1250.20">
    <property type="entry name" value="MFS general substrate transporter like domains"/>
    <property type="match status" value="1"/>
</dbReference>
<evidence type="ECO:0000313" key="8">
    <source>
        <dbReference type="Proteomes" id="UP001058271"/>
    </source>
</evidence>
<gene>
    <name evidence="7" type="ORF">Drose_36400</name>
</gene>
<keyword evidence="8" id="KW-1185">Reference proteome</keyword>
<feature type="transmembrane region" description="Helical" evidence="6">
    <location>
        <begin position="378"/>
        <end position="397"/>
    </location>
</feature>